<feature type="transmembrane region" description="Helical" evidence="9">
    <location>
        <begin position="371"/>
        <end position="393"/>
    </location>
</feature>
<proteinExistence type="inferred from homology"/>
<evidence type="ECO:0000256" key="6">
    <source>
        <dbReference type="ARBA" id="ARBA00022989"/>
    </source>
</evidence>
<keyword evidence="4" id="KW-1003">Cell membrane</keyword>
<dbReference type="InterPro" id="IPR003918">
    <property type="entry name" value="NADH_UbQ_OxRdtase"/>
</dbReference>
<evidence type="ECO:0000256" key="3">
    <source>
        <dbReference type="ARBA" id="ARBA00009025"/>
    </source>
</evidence>
<feature type="transmembrane region" description="Helical" evidence="9">
    <location>
        <begin position="111"/>
        <end position="128"/>
    </location>
</feature>
<dbReference type="NCBIfam" id="TIGR01972">
    <property type="entry name" value="NDH_I_M"/>
    <property type="match status" value="1"/>
</dbReference>
<dbReference type="GO" id="GO:0016491">
    <property type="term" value="F:oxidoreductase activity"/>
    <property type="evidence" value="ECO:0007669"/>
    <property type="project" value="UniProtKB-KW"/>
</dbReference>
<accession>A0AAT9L9J1</accession>
<feature type="transmembrane region" description="Helical" evidence="9">
    <location>
        <begin position="270"/>
        <end position="291"/>
    </location>
</feature>
<dbReference type="GO" id="GO:0008137">
    <property type="term" value="F:NADH dehydrogenase (ubiquinone) activity"/>
    <property type="evidence" value="ECO:0007669"/>
    <property type="project" value="InterPro"/>
</dbReference>
<evidence type="ECO:0000256" key="2">
    <source>
        <dbReference type="ARBA" id="ARBA00005346"/>
    </source>
</evidence>
<dbReference type="EMBL" id="CP062796">
    <property type="protein sequence ID" value="QUL97719.1"/>
    <property type="molecule type" value="Genomic_DNA"/>
</dbReference>
<feature type="transmembrane region" description="Helical" evidence="9">
    <location>
        <begin position="135"/>
        <end position="153"/>
    </location>
</feature>
<evidence type="ECO:0000313" key="11">
    <source>
        <dbReference type="EMBL" id="QUL97719.1"/>
    </source>
</evidence>
<keyword evidence="6 9" id="KW-1133">Transmembrane helix</keyword>
<evidence type="ECO:0000256" key="8">
    <source>
        <dbReference type="RuleBase" id="RU000320"/>
    </source>
</evidence>
<dbReference type="AlphaFoldDB" id="A0AAT9L9J1"/>
<dbReference type="Pfam" id="PF00361">
    <property type="entry name" value="Proton_antipo_M"/>
    <property type="match status" value="1"/>
</dbReference>
<feature type="transmembrane region" description="Helical" evidence="9">
    <location>
        <begin position="405"/>
        <end position="426"/>
    </location>
</feature>
<protein>
    <submittedName>
        <fullName evidence="11">NADH-quinone oxidoreductase subunit M</fullName>
        <ecNumber evidence="11">1.6.5.-</ecNumber>
    </submittedName>
</protein>
<evidence type="ECO:0000256" key="9">
    <source>
        <dbReference type="SAM" id="Phobius"/>
    </source>
</evidence>
<name>A0AAT9L9J1_9FIRM</name>
<feature type="transmembrane region" description="Helical" evidence="9">
    <location>
        <begin position="341"/>
        <end position="359"/>
    </location>
</feature>
<dbReference type="InterPro" id="IPR050586">
    <property type="entry name" value="CPA3_Na-H_Antiporter_D"/>
</dbReference>
<feature type="transmembrane region" description="Helical" evidence="9">
    <location>
        <begin position="242"/>
        <end position="263"/>
    </location>
</feature>
<feature type="transmembrane region" description="Helical" evidence="9">
    <location>
        <begin position="446"/>
        <end position="467"/>
    </location>
</feature>
<comment type="subcellular location">
    <subcellularLocation>
        <location evidence="1">Cell membrane</location>
        <topology evidence="1">Multi-pass membrane protein</topology>
    </subcellularLocation>
    <subcellularLocation>
        <location evidence="8">Membrane</location>
        <topology evidence="8">Multi-pass membrane protein</topology>
    </subcellularLocation>
</comment>
<dbReference type="KEGG" id="fcz:IMF26_06240"/>
<feature type="transmembrane region" description="Helical" evidence="9">
    <location>
        <begin position="209"/>
        <end position="230"/>
    </location>
</feature>
<feature type="transmembrane region" description="Helical" evidence="9">
    <location>
        <begin position="33"/>
        <end position="51"/>
    </location>
</feature>
<sequence>MSDQALLVLALVPGFLAAFLCMFLKRSPGVARWVTLVALGISAACLGILVVKAQSGTISIVYPWIPIWNITFGLKVDAFSGFVGATVALIGFIDLIYSFGYVGPEEAKSSFFGWMALFVAAMIGVVMATDLIQFYFLWELMLIPSTALIVHWGTGTNPEATGFKYFIITHVGAVMILISFLWMMIIAGTTDLGLLSERLETVAPGTLKAMASLLAAGFGVKMAIVPFHVWLPDAHSEAPLPVSVMLSAVMMDMGIYGMLRFLFTIFPSEVLASLSVPIMVFGVISQWYGGIEALGQTQMKRVAAYSTISQMGYVLFGIGTMEFSGISGAIFHILNHGLAKALLFMTIGCVIHMTGAHDLDETGGLAKKMPASALFGIVAAFALAGAPPLGAFQSEWRIFAGGFEAGRLALTVIAVLCSVLTAYYVLRLIIKVFFGPWIHDKEVREAPFSMLGAMAILGLLSLVIGVFPGPFSNMIESAARVLGL</sequence>
<comment type="similarity">
    <text evidence="3">Belongs to the complex I subunit 4 family.</text>
</comment>
<reference evidence="11" key="1">
    <citation type="submission" date="2020-10" db="EMBL/GenBank/DDBJ databases">
        <authorList>
            <person name="Kadnikov V."/>
            <person name="Beletsky A.V."/>
            <person name="Mardanov A.V."/>
            <person name="Karnachuk O.V."/>
            <person name="Ravin N.V."/>
        </authorList>
    </citation>
    <scope>NUCLEOTIDE SEQUENCE</scope>
    <source>
        <strain evidence="11">Bu02</strain>
    </source>
</reference>
<evidence type="ECO:0000259" key="10">
    <source>
        <dbReference type="Pfam" id="PF00361"/>
    </source>
</evidence>
<dbReference type="PRINTS" id="PR01437">
    <property type="entry name" value="NUOXDRDTASE4"/>
</dbReference>
<dbReference type="GO" id="GO:0005886">
    <property type="term" value="C:plasma membrane"/>
    <property type="evidence" value="ECO:0007669"/>
    <property type="project" value="UniProtKB-SubCell"/>
</dbReference>
<comment type="similarity">
    <text evidence="2">Belongs to the CPA3 antiporters (TC 2.A.63) subunit D family.</text>
</comment>
<keyword evidence="5 8" id="KW-0812">Transmembrane</keyword>
<gene>
    <name evidence="11" type="ORF">IMF26_06240</name>
</gene>
<dbReference type="EC" id="1.6.5.-" evidence="11"/>
<dbReference type="InterPro" id="IPR010227">
    <property type="entry name" value="NADH_Q_OxRdtase_chainM/4"/>
</dbReference>
<dbReference type="PANTHER" id="PTHR42703:SF1">
    <property type="entry name" value="NA(+)_H(+) ANTIPORTER SUBUNIT D1"/>
    <property type="match status" value="1"/>
</dbReference>
<feature type="domain" description="NADH:quinone oxidoreductase/Mrp antiporter transmembrane" evidence="10">
    <location>
        <begin position="128"/>
        <end position="421"/>
    </location>
</feature>
<reference evidence="11" key="2">
    <citation type="journal article" date="2023" name="Biology">
        <title>Prokaryotic Life Associated with Coal-Fire Gas Vents Revealed by Metagenomics.</title>
        <authorList>
            <person name="Kadnikov V.V."/>
            <person name="Mardanov A.V."/>
            <person name="Beletsky A.V."/>
            <person name="Karnachuk O.V."/>
            <person name="Ravin N.V."/>
        </authorList>
    </citation>
    <scope>NUCLEOTIDE SEQUENCE</scope>
    <source>
        <strain evidence="11">Bu02</strain>
    </source>
</reference>
<evidence type="ECO:0000256" key="7">
    <source>
        <dbReference type="ARBA" id="ARBA00023136"/>
    </source>
</evidence>
<dbReference type="PANTHER" id="PTHR42703">
    <property type="entry name" value="NADH DEHYDROGENASE"/>
    <property type="match status" value="1"/>
</dbReference>
<evidence type="ECO:0000256" key="4">
    <source>
        <dbReference type="ARBA" id="ARBA00022475"/>
    </source>
</evidence>
<dbReference type="GO" id="GO:0042773">
    <property type="term" value="P:ATP synthesis coupled electron transport"/>
    <property type="evidence" value="ECO:0007669"/>
    <property type="project" value="InterPro"/>
</dbReference>
<evidence type="ECO:0000256" key="5">
    <source>
        <dbReference type="ARBA" id="ARBA00022692"/>
    </source>
</evidence>
<organism evidence="11">
    <name type="scientific">Candidatus Fermentithermobacillus carboniphilus</name>
    <dbReference type="NCBI Taxonomy" id="3085328"/>
    <lineage>
        <taxon>Bacteria</taxon>
        <taxon>Bacillati</taxon>
        <taxon>Bacillota</taxon>
        <taxon>Candidatus Fermentithermobacillia</taxon>
        <taxon>Candidatus Fermentithermobacillales</taxon>
        <taxon>Candidatus Fermentithermobacillaceae</taxon>
        <taxon>Candidatus Fermentithermobacillus</taxon>
    </lineage>
</organism>
<feature type="transmembrane region" description="Helical" evidence="9">
    <location>
        <begin position="165"/>
        <end position="188"/>
    </location>
</feature>
<keyword evidence="11" id="KW-0560">Oxidoreductase</keyword>
<dbReference type="InterPro" id="IPR001750">
    <property type="entry name" value="ND/Mrp_TM"/>
</dbReference>
<feature type="transmembrane region" description="Helical" evidence="9">
    <location>
        <begin position="72"/>
        <end position="99"/>
    </location>
</feature>
<feature type="transmembrane region" description="Helical" evidence="9">
    <location>
        <begin position="311"/>
        <end position="334"/>
    </location>
</feature>
<keyword evidence="7 9" id="KW-0472">Membrane</keyword>
<evidence type="ECO:0000256" key="1">
    <source>
        <dbReference type="ARBA" id="ARBA00004651"/>
    </source>
</evidence>